<evidence type="ECO:0000256" key="1">
    <source>
        <dbReference type="ARBA" id="ARBA00004651"/>
    </source>
</evidence>
<evidence type="ECO:0000313" key="8">
    <source>
        <dbReference type="EMBL" id="GGZ46758.1"/>
    </source>
</evidence>
<dbReference type="Proteomes" id="UP000615593">
    <property type="component" value="Unassembled WGS sequence"/>
</dbReference>
<keyword evidence="5 6" id="KW-0472">Membrane</keyword>
<keyword evidence="9" id="KW-1185">Reference proteome</keyword>
<evidence type="ECO:0000313" key="9">
    <source>
        <dbReference type="Proteomes" id="UP000615593"/>
    </source>
</evidence>
<dbReference type="RefSeq" id="WP_027886132.1">
    <property type="nucleotide sequence ID" value="NZ_BMWY01000001.1"/>
</dbReference>
<keyword evidence="2" id="KW-1003">Cell membrane</keyword>
<feature type="transmembrane region" description="Helical" evidence="6">
    <location>
        <begin position="36"/>
        <end position="57"/>
    </location>
</feature>
<dbReference type="Pfam" id="PF13396">
    <property type="entry name" value="PLDc_N"/>
    <property type="match status" value="1"/>
</dbReference>
<evidence type="ECO:0000256" key="6">
    <source>
        <dbReference type="SAM" id="Phobius"/>
    </source>
</evidence>
<protein>
    <recommendedName>
        <fullName evidence="7">Cardiolipin synthase N-terminal domain-containing protein</fullName>
    </recommendedName>
</protein>
<organism evidence="8 9">
    <name type="scientific">Mesonia mobilis</name>
    <dbReference type="NCBI Taxonomy" id="369791"/>
    <lineage>
        <taxon>Bacteria</taxon>
        <taxon>Pseudomonadati</taxon>
        <taxon>Bacteroidota</taxon>
        <taxon>Flavobacteriia</taxon>
        <taxon>Flavobacteriales</taxon>
        <taxon>Flavobacteriaceae</taxon>
        <taxon>Mesonia</taxon>
    </lineage>
</organism>
<dbReference type="EMBL" id="BMWY01000001">
    <property type="protein sequence ID" value="GGZ46758.1"/>
    <property type="molecule type" value="Genomic_DNA"/>
</dbReference>
<evidence type="ECO:0000256" key="2">
    <source>
        <dbReference type="ARBA" id="ARBA00022475"/>
    </source>
</evidence>
<gene>
    <name evidence="8" type="ORF">GCM10008088_05260</name>
</gene>
<evidence type="ECO:0000256" key="4">
    <source>
        <dbReference type="ARBA" id="ARBA00022989"/>
    </source>
</evidence>
<keyword evidence="4 6" id="KW-1133">Transmembrane helix</keyword>
<comment type="caution">
    <text evidence="8">The sequence shown here is derived from an EMBL/GenBank/DDBJ whole genome shotgun (WGS) entry which is preliminary data.</text>
</comment>
<keyword evidence="3 6" id="KW-0812">Transmembrane</keyword>
<sequence>MNYILPIAVLLSIVLWLWAMIDLATSRRTFKDPAKSTLALLMILFFPVVGSLFYFQLKRKLVNRRKRKFNPEFNPH</sequence>
<dbReference type="InterPro" id="IPR027379">
    <property type="entry name" value="CLS_N"/>
</dbReference>
<proteinExistence type="predicted"/>
<comment type="subcellular location">
    <subcellularLocation>
        <location evidence="1">Cell membrane</location>
        <topology evidence="1">Multi-pass membrane protein</topology>
    </subcellularLocation>
</comment>
<evidence type="ECO:0000259" key="7">
    <source>
        <dbReference type="Pfam" id="PF13396"/>
    </source>
</evidence>
<accession>A0ABQ3BMB1</accession>
<dbReference type="GeneID" id="94368177"/>
<evidence type="ECO:0000256" key="5">
    <source>
        <dbReference type="ARBA" id="ARBA00023136"/>
    </source>
</evidence>
<reference evidence="9" key="1">
    <citation type="journal article" date="2019" name="Int. J. Syst. Evol. Microbiol.">
        <title>The Global Catalogue of Microorganisms (GCM) 10K type strain sequencing project: providing services to taxonomists for standard genome sequencing and annotation.</title>
        <authorList>
            <consortium name="The Broad Institute Genomics Platform"/>
            <consortium name="The Broad Institute Genome Sequencing Center for Infectious Disease"/>
            <person name="Wu L."/>
            <person name="Ma J."/>
        </authorList>
    </citation>
    <scope>NUCLEOTIDE SEQUENCE [LARGE SCALE GENOMIC DNA]</scope>
    <source>
        <strain evidence="9">KCTC 12708</strain>
    </source>
</reference>
<evidence type="ECO:0000256" key="3">
    <source>
        <dbReference type="ARBA" id="ARBA00022692"/>
    </source>
</evidence>
<feature type="domain" description="Cardiolipin synthase N-terminal" evidence="7">
    <location>
        <begin position="14"/>
        <end position="55"/>
    </location>
</feature>
<name>A0ABQ3BMB1_9FLAO</name>